<dbReference type="RefSeq" id="XP_025724072.1">
    <property type="nucleotide sequence ID" value="XM_025868287.1"/>
</dbReference>
<dbReference type="AlphaFoldDB" id="A0A3Q7P0Y6"/>
<dbReference type="Proteomes" id="UP000286641">
    <property type="component" value="Unplaced"/>
</dbReference>
<sequence>MLREVLDHGRHGGEQLDRTRDSDLPHEVPWPRCAPFQGSHNFLTTAPAGLLLARPDGVSASRTKVCPRPLPSTVRHTHSQCVPCNGSRQPKRAPCRPPPSPLPAPPHLSSRGAPVKSMMKVVTSKAISFSQHSGLSSWQRWRQSGGFLPSLGREGSSGPRVRGGVAEPARPSQLQLQRKAQKLPQLPAEASPYRPSTKGDKKGQKTGRTSGSHCGPPPSTPGSAAALTSSLQVPGAGRGDGLGASLFQAGESGQGTDETGLTFQRPPPHNDLLSFPAIINHLPFYSGPRCFI</sequence>
<organism evidence="2 4">
    <name type="scientific">Callorhinus ursinus</name>
    <name type="common">Northern fur seal</name>
    <dbReference type="NCBI Taxonomy" id="34884"/>
    <lineage>
        <taxon>Eukaryota</taxon>
        <taxon>Metazoa</taxon>
        <taxon>Chordata</taxon>
        <taxon>Craniata</taxon>
        <taxon>Vertebrata</taxon>
        <taxon>Euteleostomi</taxon>
        <taxon>Mammalia</taxon>
        <taxon>Eutheria</taxon>
        <taxon>Laurasiatheria</taxon>
        <taxon>Carnivora</taxon>
        <taxon>Caniformia</taxon>
        <taxon>Pinnipedia</taxon>
        <taxon>Otariidae</taxon>
        <taxon>Callorhinus</taxon>
    </lineage>
</organism>
<gene>
    <name evidence="3 4 5" type="primary">LOC112821089</name>
</gene>
<feature type="compositionally biased region" description="Pro residues" evidence="1">
    <location>
        <begin position="95"/>
        <end position="106"/>
    </location>
</feature>
<feature type="region of interest" description="Disordered" evidence="1">
    <location>
        <begin position="1"/>
        <end position="24"/>
    </location>
</feature>
<feature type="region of interest" description="Disordered" evidence="1">
    <location>
        <begin position="147"/>
        <end position="268"/>
    </location>
</feature>
<feature type="region of interest" description="Disordered" evidence="1">
    <location>
        <begin position="69"/>
        <end position="113"/>
    </location>
</feature>
<reference evidence="3 4" key="2">
    <citation type="submission" date="2025-04" db="UniProtKB">
        <authorList>
            <consortium name="RefSeq"/>
        </authorList>
    </citation>
    <scope>IDENTIFICATION</scope>
    <source>
        <tissue evidence="3 4">Blood</tissue>
    </source>
</reference>
<evidence type="ECO:0000313" key="3">
    <source>
        <dbReference type="RefSeq" id="XP_025724071.1"/>
    </source>
</evidence>
<dbReference type="RefSeq" id="XP_025724073.1">
    <property type="nucleotide sequence ID" value="XM_025868288.1"/>
</dbReference>
<evidence type="ECO:0000313" key="4">
    <source>
        <dbReference type="RefSeq" id="XP_025724072.1"/>
    </source>
</evidence>
<keyword evidence="2" id="KW-1185">Reference proteome</keyword>
<feature type="compositionally biased region" description="Polar residues" evidence="1">
    <location>
        <begin position="79"/>
        <end position="88"/>
    </location>
</feature>
<protein>
    <submittedName>
        <fullName evidence="3 4">Uncharacterized protein LOC112821089 isoform X1</fullName>
    </submittedName>
</protein>
<evidence type="ECO:0000313" key="5">
    <source>
        <dbReference type="RefSeq" id="XP_025724073.1"/>
    </source>
</evidence>
<accession>A0A3Q7P0Y6</accession>
<proteinExistence type="predicted"/>
<feature type="compositionally biased region" description="Low complexity" evidence="1">
    <location>
        <begin position="221"/>
        <end position="231"/>
    </location>
</feature>
<dbReference type="RefSeq" id="XP_025724071.1">
    <property type="nucleotide sequence ID" value="XM_025868286.1"/>
</dbReference>
<reference key="1">
    <citation type="submission" date="2019-01" db="UniProtKB">
        <authorList>
            <consortium name="RefSeq"/>
        </authorList>
    </citation>
    <scope>IDENTIFICATION</scope>
</reference>
<name>A0A3Q7P0Y6_CALUR</name>
<evidence type="ECO:0000256" key="1">
    <source>
        <dbReference type="SAM" id="MobiDB-lite"/>
    </source>
</evidence>
<evidence type="ECO:0000313" key="2">
    <source>
        <dbReference type="Proteomes" id="UP000286641"/>
    </source>
</evidence>